<dbReference type="HAMAP" id="MF_00361">
    <property type="entry name" value="NAD_kinase"/>
    <property type="match status" value="1"/>
</dbReference>
<keyword evidence="1 8" id="KW-0808">Transferase</keyword>
<feature type="binding site" evidence="8">
    <location>
        <begin position="48"/>
        <end position="49"/>
    </location>
    <ligand>
        <name>NAD(+)</name>
        <dbReference type="ChEBI" id="CHEBI:57540"/>
    </ligand>
</feature>
<dbReference type="Pfam" id="PF20143">
    <property type="entry name" value="NAD_kinase_C"/>
    <property type="match status" value="1"/>
</dbReference>
<evidence type="ECO:0000256" key="2">
    <source>
        <dbReference type="ARBA" id="ARBA00022741"/>
    </source>
</evidence>
<evidence type="ECO:0000256" key="8">
    <source>
        <dbReference type="HAMAP-Rule" id="MF_00361"/>
    </source>
</evidence>
<feature type="active site" description="Proton acceptor" evidence="8">
    <location>
        <position position="48"/>
    </location>
</feature>
<evidence type="ECO:0000256" key="6">
    <source>
        <dbReference type="ARBA" id="ARBA00023027"/>
    </source>
</evidence>
<keyword evidence="6 8" id="KW-0520">NAD</keyword>
<dbReference type="GO" id="GO:0005524">
    <property type="term" value="F:ATP binding"/>
    <property type="evidence" value="ECO:0007669"/>
    <property type="project" value="UniProtKB-KW"/>
</dbReference>
<evidence type="ECO:0000256" key="4">
    <source>
        <dbReference type="ARBA" id="ARBA00022840"/>
    </source>
</evidence>
<dbReference type="InParanoid" id="A0A0R2G8W8"/>
<feature type="binding site" evidence="8">
    <location>
        <position position="152"/>
    </location>
    <ligand>
        <name>NAD(+)</name>
        <dbReference type="ChEBI" id="CHEBI:57540"/>
    </ligand>
</feature>
<dbReference type="AlphaFoldDB" id="A0A0R2G8W8"/>
<organism evidence="9 10">
    <name type="scientific">Weissella halotolerans DSM 20190</name>
    <dbReference type="NCBI Taxonomy" id="1123500"/>
    <lineage>
        <taxon>Bacteria</taxon>
        <taxon>Bacillati</taxon>
        <taxon>Bacillota</taxon>
        <taxon>Bacilli</taxon>
        <taxon>Lactobacillales</taxon>
        <taxon>Lactobacillaceae</taxon>
        <taxon>Weissella</taxon>
    </lineage>
</organism>
<dbReference type="STRING" id="1123500.GCA_000420365_00038"/>
<dbReference type="eggNOG" id="COG0061">
    <property type="taxonomic scope" value="Bacteria"/>
</dbReference>
<comment type="catalytic activity">
    <reaction evidence="7 8">
        <text>NAD(+) + ATP = ADP + NADP(+) + H(+)</text>
        <dbReference type="Rhea" id="RHEA:18629"/>
        <dbReference type="ChEBI" id="CHEBI:15378"/>
        <dbReference type="ChEBI" id="CHEBI:30616"/>
        <dbReference type="ChEBI" id="CHEBI:57540"/>
        <dbReference type="ChEBI" id="CHEBI:58349"/>
        <dbReference type="ChEBI" id="CHEBI:456216"/>
        <dbReference type="EC" id="2.7.1.23"/>
    </reaction>
</comment>
<dbReference type="GO" id="GO:0005737">
    <property type="term" value="C:cytoplasm"/>
    <property type="evidence" value="ECO:0007669"/>
    <property type="project" value="UniProtKB-SubCell"/>
</dbReference>
<feature type="binding site" evidence="8">
    <location>
        <begin position="124"/>
        <end position="125"/>
    </location>
    <ligand>
        <name>NAD(+)</name>
        <dbReference type="ChEBI" id="CHEBI:57540"/>
    </ligand>
</feature>
<comment type="caution">
    <text evidence="8">Lacks conserved residue(s) required for the propagation of feature annotation.</text>
</comment>
<keyword evidence="10" id="KW-1185">Reference proteome</keyword>
<comment type="caution">
    <text evidence="9">The sequence shown here is derived from an EMBL/GenBank/DDBJ whole genome shotgun (WGS) entry which is preliminary data.</text>
</comment>
<dbReference type="InterPro" id="IPR017438">
    <property type="entry name" value="ATP-NAD_kinase_N"/>
</dbReference>
<dbReference type="NCBIfam" id="NF003424">
    <property type="entry name" value="PRK04885.1"/>
    <property type="match status" value="1"/>
</dbReference>
<dbReference type="Gene3D" id="2.60.200.30">
    <property type="entry name" value="Probable inorganic polyphosphate/atp-NAD kinase, domain 2"/>
    <property type="match status" value="1"/>
</dbReference>
<dbReference type="InterPro" id="IPR002504">
    <property type="entry name" value="NADK"/>
</dbReference>
<evidence type="ECO:0000256" key="3">
    <source>
        <dbReference type="ARBA" id="ARBA00022777"/>
    </source>
</evidence>
<comment type="similarity">
    <text evidence="8">Belongs to the NAD kinase family.</text>
</comment>
<name>A0A0R2G8W8_9LACO</name>
<evidence type="ECO:0000313" key="9">
    <source>
        <dbReference type="EMBL" id="KRN33658.1"/>
    </source>
</evidence>
<dbReference type="InterPro" id="IPR017437">
    <property type="entry name" value="ATP-NAD_kinase_PpnK-typ_C"/>
</dbReference>
<evidence type="ECO:0000256" key="1">
    <source>
        <dbReference type="ARBA" id="ARBA00022679"/>
    </source>
</evidence>
<sequence length="270" mass="30202">MKVAIYNNNVSRSVAVAKQIRSLLKQKSAGQITFDADYPDIVLSIGGDGTLLSAFHHYRKQLASIRFIGIHTGHLGFYADWQHTEIPALVDSLLADNGEEVDYPLLAGRIHFRDGREKRVLALNEAVIKRQLGTLSAAVYINGQLFERFRGDGLVVSTPTGSTAYNKSVGGAVVHPTLETMQMAEIASINNRVFRTLGSPIVLSKDDTVRVVNDSRARDVSFHYDNLNILSHDIAWMEFKVAPQKIQFAQYRHMNFWKRIEMSFIGPEGN</sequence>
<evidence type="ECO:0000256" key="5">
    <source>
        <dbReference type="ARBA" id="ARBA00022857"/>
    </source>
</evidence>
<dbReference type="SUPFAM" id="SSF111331">
    <property type="entry name" value="NAD kinase/diacylglycerol kinase-like"/>
    <property type="match status" value="1"/>
</dbReference>
<keyword evidence="4 8" id="KW-0067">ATP-binding</keyword>
<dbReference type="GO" id="GO:0006741">
    <property type="term" value="P:NADP+ biosynthetic process"/>
    <property type="evidence" value="ECO:0007669"/>
    <property type="project" value="UniProtKB-UniRule"/>
</dbReference>
<keyword evidence="5 8" id="KW-0521">NADP</keyword>
<dbReference type="Proteomes" id="UP000051296">
    <property type="component" value="Unassembled WGS sequence"/>
</dbReference>
<gene>
    <name evidence="8" type="primary">nadK</name>
    <name evidence="9" type="ORF">IV68_GL000466</name>
</gene>
<comment type="function">
    <text evidence="8">Involved in the regulation of the intracellular balance of NAD and NADP, and is a key enzyme in the biosynthesis of NADP. Catalyzes specifically the phosphorylation on 2'-hydroxyl of the adenosine moiety of NAD to yield NADP.</text>
</comment>
<dbReference type="EC" id="2.7.1.23" evidence="8"/>
<dbReference type="OrthoDB" id="9774737at2"/>
<dbReference type="Gene3D" id="3.40.50.10330">
    <property type="entry name" value="Probable inorganic polyphosphate/atp-NAD kinase, domain 1"/>
    <property type="match status" value="1"/>
</dbReference>
<keyword evidence="8" id="KW-0963">Cytoplasm</keyword>
<keyword evidence="3 8" id="KW-0418">Kinase</keyword>
<dbReference type="PATRIC" id="fig|1123500.6.peg.467"/>
<dbReference type="GO" id="GO:0046872">
    <property type="term" value="F:metal ion binding"/>
    <property type="evidence" value="ECO:0007669"/>
    <property type="project" value="UniProtKB-UniRule"/>
</dbReference>
<dbReference type="PANTHER" id="PTHR20275:SF0">
    <property type="entry name" value="NAD KINASE"/>
    <property type="match status" value="1"/>
</dbReference>
<feature type="binding site" evidence="8">
    <location>
        <begin position="163"/>
        <end position="168"/>
    </location>
    <ligand>
        <name>NAD(+)</name>
        <dbReference type="ChEBI" id="CHEBI:57540"/>
    </ligand>
</feature>
<evidence type="ECO:0000313" key="10">
    <source>
        <dbReference type="Proteomes" id="UP000051296"/>
    </source>
</evidence>
<dbReference type="RefSeq" id="WP_022790841.1">
    <property type="nucleotide sequence ID" value="NZ_ATUU01000001.1"/>
</dbReference>
<comment type="subcellular location">
    <subcellularLocation>
        <location evidence="8">Cytoplasm</location>
    </subcellularLocation>
</comment>
<keyword evidence="2 8" id="KW-0547">Nucleotide-binding</keyword>
<dbReference type="GO" id="GO:0051287">
    <property type="term" value="F:NAD binding"/>
    <property type="evidence" value="ECO:0007669"/>
    <property type="project" value="UniProtKB-ARBA"/>
</dbReference>
<comment type="cofactor">
    <cofactor evidence="8">
        <name>a divalent metal cation</name>
        <dbReference type="ChEBI" id="CHEBI:60240"/>
    </cofactor>
</comment>
<dbReference type="EMBL" id="JQAX01000001">
    <property type="protein sequence ID" value="KRN33658.1"/>
    <property type="molecule type" value="Genomic_DNA"/>
</dbReference>
<dbReference type="PANTHER" id="PTHR20275">
    <property type="entry name" value="NAD KINASE"/>
    <property type="match status" value="1"/>
</dbReference>
<dbReference type="Pfam" id="PF01513">
    <property type="entry name" value="NAD_kinase"/>
    <property type="match status" value="1"/>
</dbReference>
<dbReference type="InterPro" id="IPR016064">
    <property type="entry name" value="NAD/diacylglycerol_kinase_sf"/>
</dbReference>
<proteinExistence type="inferred from homology"/>
<reference evidence="9 10" key="1">
    <citation type="journal article" date="2015" name="Genome Announc.">
        <title>Expanding the biotechnology potential of lactobacilli through comparative genomics of 213 strains and associated genera.</title>
        <authorList>
            <person name="Sun Z."/>
            <person name="Harris H.M."/>
            <person name="McCann A."/>
            <person name="Guo C."/>
            <person name="Argimon S."/>
            <person name="Zhang W."/>
            <person name="Yang X."/>
            <person name="Jeffery I.B."/>
            <person name="Cooney J.C."/>
            <person name="Kagawa T.F."/>
            <person name="Liu W."/>
            <person name="Song Y."/>
            <person name="Salvetti E."/>
            <person name="Wrobel A."/>
            <person name="Rasinkangas P."/>
            <person name="Parkhill J."/>
            <person name="Rea M.C."/>
            <person name="O'Sullivan O."/>
            <person name="Ritari J."/>
            <person name="Douillard F.P."/>
            <person name="Paul Ross R."/>
            <person name="Yang R."/>
            <person name="Briner A.E."/>
            <person name="Felis G.E."/>
            <person name="de Vos W.M."/>
            <person name="Barrangou R."/>
            <person name="Klaenhammer T.R."/>
            <person name="Caufield P.W."/>
            <person name="Cui Y."/>
            <person name="Zhang H."/>
            <person name="O'Toole P.W."/>
        </authorList>
    </citation>
    <scope>NUCLEOTIDE SEQUENCE [LARGE SCALE GENOMIC DNA]</scope>
    <source>
        <strain evidence="9 10">DSM 20190</strain>
    </source>
</reference>
<feature type="binding site" evidence="8">
    <location>
        <position position="150"/>
    </location>
    <ligand>
        <name>NAD(+)</name>
        <dbReference type="ChEBI" id="CHEBI:57540"/>
    </ligand>
</feature>
<feature type="binding site" evidence="8">
    <location>
        <position position="187"/>
    </location>
    <ligand>
        <name>NAD(+)</name>
        <dbReference type="ChEBI" id="CHEBI:57540"/>
    </ligand>
</feature>
<protein>
    <recommendedName>
        <fullName evidence="8">NAD kinase</fullName>
        <ecNumber evidence="8">2.7.1.23</ecNumber>
    </recommendedName>
    <alternativeName>
        <fullName evidence="8">ATP-dependent NAD kinase</fullName>
    </alternativeName>
</protein>
<dbReference type="GO" id="GO:0003951">
    <property type="term" value="F:NAD+ kinase activity"/>
    <property type="evidence" value="ECO:0007669"/>
    <property type="project" value="UniProtKB-UniRule"/>
</dbReference>
<dbReference type="GO" id="GO:0019674">
    <property type="term" value="P:NAD+ metabolic process"/>
    <property type="evidence" value="ECO:0007669"/>
    <property type="project" value="InterPro"/>
</dbReference>
<accession>A0A0R2G8W8</accession>
<dbReference type="FunCoup" id="A0A0R2G8W8">
    <property type="interactions" value="312"/>
</dbReference>
<evidence type="ECO:0000256" key="7">
    <source>
        <dbReference type="ARBA" id="ARBA00047925"/>
    </source>
</evidence>